<sequence>MKDLMFWGMIVISSLVIGMSIYILIVQAYLNKAMIDKFNEQKRELKRAFGWEEYNWAENFGDFTRKVDKLIEFKKEIEQLEVIQKAIEVQRLSDLIGKKEQIEWEIKKLEEK</sequence>
<keyword evidence="1" id="KW-1133">Transmembrane helix</keyword>
<keyword evidence="1" id="KW-0472">Membrane</keyword>
<protein>
    <submittedName>
        <fullName evidence="2">Uncharacterized protein</fullName>
    </submittedName>
</protein>
<reference evidence="2" key="1">
    <citation type="journal article" date="2021" name="Proc. Natl. Acad. Sci. U.S.A.">
        <title>A Catalog of Tens of Thousands of Viruses from Human Metagenomes Reveals Hidden Associations with Chronic Diseases.</title>
        <authorList>
            <person name="Tisza M.J."/>
            <person name="Buck C.B."/>
        </authorList>
    </citation>
    <scope>NUCLEOTIDE SEQUENCE</scope>
    <source>
        <strain evidence="2">CtwQY3</strain>
    </source>
</reference>
<organism evidence="2">
    <name type="scientific">Siphoviridae sp. ctwQY3</name>
    <dbReference type="NCBI Taxonomy" id="2826515"/>
    <lineage>
        <taxon>Viruses</taxon>
        <taxon>Duplodnaviria</taxon>
        <taxon>Heunggongvirae</taxon>
        <taxon>Uroviricota</taxon>
        <taxon>Caudoviricetes</taxon>
    </lineage>
</organism>
<name>A0A8S5LU77_9CAUD</name>
<feature type="transmembrane region" description="Helical" evidence="1">
    <location>
        <begin position="6"/>
        <end position="30"/>
    </location>
</feature>
<proteinExistence type="predicted"/>
<evidence type="ECO:0000256" key="1">
    <source>
        <dbReference type="SAM" id="Phobius"/>
    </source>
</evidence>
<keyword evidence="1" id="KW-0812">Transmembrane</keyword>
<dbReference type="EMBL" id="BK014736">
    <property type="protein sequence ID" value="DAD73450.1"/>
    <property type="molecule type" value="Genomic_DNA"/>
</dbReference>
<accession>A0A8S5LU77</accession>
<evidence type="ECO:0000313" key="2">
    <source>
        <dbReference type="EMBL" id="DAD73450.1"/>
    </source>
</evidence>